<sequence>MQKQFKMFSLVFYYLCSFHRILLSTLMSVPLSISLAQSHLELTHHADLKVSPVHVQAHHLNAFLPKDSEPIDEGTLSLEEDVLKDEIDTDISNEISVHEHVVSKGDAFSTILHQYDVEQEDIRKLITVDTEMRNLHIGQKLAWVLNEDNKIEHLIWERSQSEKRYYDRTKEGFKVSILFRTGESYQKIMKVVVNGSFINSAKLSGLNSHEIRAVITSLQWQIDFRKLHDGDCFDILTMHATLNSVKQHSELLGVRFRNSSKDYYAIRASDGKFYDCNGSGLASGFMRFPTVRKYRVSSPFNPRRTNPVTGRIAPHKGVDFAVPIGTPVLSIGNGEVIVSTYSETAGNYIAIRHGRQYMTRYMHLKTLFVRKGQKVKRGESIALSGNTGRSTGPHIHFETWINNQAVNPMTARLPAMEKLTGKELRSYLRRVQKVLFQLHKE</sequence>
<dbReference type="InterPro" id="IPR016047">
    <property type="entry name" value="M23ase_b-sheet_dom"/>
</dbReference>
<dbReference type="InterPro" id="IPR045834">
    <property type="entry name" value="Csd3_N2"/>
</dbReference>
<dbReference type="GO" id="GO:0046872">
    <property type="term" value="F:metal ion binding"/>
    <property type="evidence" value="ECO:0007669"/>
    <property type="project" value="UniProtKB-KW"/>
</dbReference>
<accession>A0A451DA16</accession>
<protein>
    <submittedName>
        <fullName evidence="10">Murein DD-endopeptidase MepM</fullName>
        <ecNumber evidence="10">3.4.24.-</ecNumber>
    </submittedName>
</protein>
<dbReference type="GO" id="GO:0005886">
    <property type="term" value="C:plasma membrane"/>
    <property type="evidence" value="ECO:0007669"/>
    <property type="project" value="UniProtKB-SubCell"/>
</dbReference>
<dbReference type="SUPFAM" id="SSF51261">
    <property type="entry name" value="Duplicated hybrid motif"/>
    <property type="match status" value="1"/>
</dbReference>
<proteinExistence type="inferred from homology"/>
<dbReference type="PROSITE" id="PS51782">
    <property type="entry name" value="LYSM"/>
    <property type="match status" value="1"/>
</dbReference>
<keyword evidence="8" id="KW-0482">Metalloprotease</keyword>
<evidence type="ECO:0000256" key="6">
    <source>
        <dbReference type="ARBA" id="ARBA00022801"/>
    </source>
</evidence>
<organism evidence="10 11">
    <name type="scientific">Candidatus Erwinia haradaeae</name>
    <dbReference type="NCBI Taxonomy" id="1922217"/>
    <lineage>
        <taxon>Bacteria</taxon>
        <taxon>Pseudomonadati</taxon>
        <taxon>Pseudomonadota</taxon>
        <taxon>Gammaproteobacteria</taxon>
        <taxon>Enterobacterales</taxon>
        <taxon>Erwiniaceae</taxon>
        <taxon>Erwinia</taxon>
    </lineage>
</organism>
<dbReference type="FunFam" id="2.70.70.10:FF:000002">
    <property type="entry name" value="Murein DD-endopeptidase MepM"/>
    <property type="match status" value="1"/>
</dbReference>
<keyword evidence="4" id="KW-0645">Protease</keyword>
<comment type="cofactor">
    <cofactor evidence="1">
        <name>Zn(2+)</name>
        <dbReference type="ChEBI" id="CHEBI:29105"/>
    </cofactor>
</comment>
<dbReference type="EC" id="3.4.24.-" evidence="10"/>
<dbReference type="Pfam" id="PF19425">
    <property type="entry name" value="Csd3_N2"/>
    <property type="match status" value="1"/>
</dbReference>
<name>A0A451DA16_9GAMM</name>
<evidence type="ECO:0000256" key="2">
    <source>
        <dbReference type="ARBA" id="ARBA00004162"/>
    </source>
</evidence>
<dbReference type="AlphaFoldDB" id="A0A451DA16"/>
<keyword evidence="5" id="KW-0479">Metal-binding</keyword>
<dbReference type="InterPro" id="IPR018392">
    <property type="entry name" value="LysM"/>
</dbReference>
<dbReference type="GO" id="GO:0004222">
    <property type="term" value="F:metalloendopeptidase activity"/>
    <property type="evidence" value="ECO:0007669"/>
    <property type="project" value="TreeGrafter"/>
</dbReference>
<keyword evidence="7" id="KW-0862">Zinc</keyword>
<keyword evidence="6 10" id="KW-0378">Hydrolase</keyword>
<evidence type="ECO:0000313" key="10">
    <source>
        <dbReference type="EMBL" id="VFP83137.1"/>
    </source>
</evidence>
<reference evidence="10 11" key="1">
    <citation type="submission" date="2019-02" db="EMBL/GenBank/DDBJ databases">
        <authorList>
            <person name="Manzano-Marin A."/>
            <person name="Manzano-Marin A."/>
        </authorList>
    </citation>
    <scope>NUCLEOTIDE SEQUENCE [LARGE SCALE GENOMIC DNA]</scope>
    <source>
        <strain evidence="10 11">ErCikochiana</strain>
    </source>
</reference>
<dbReference type="Gene3D" id="2.70.70.10">
    <property type="entry name" value="Glucose Permease (Domain IIA)"/>
    <property type="match status" value="1"/>
</dbReference>
<dbReference type="RefSeq" id="WP_269472444.1">
    <property type="nucleotide sequence ID" value="NZ_LR217715.1"/>
</dbReference>
<dbReference type="Proteomes" id="UP000294368">
    <property type="component" value="Chromosome"/>
</dbReference>
<gene>
    <name evidence="10" type="primary">mepM</name>
    <name evidence="10" type="ORF">ERCIKOCA2762_378</name>
</gene>
<evidence type="ECO:0000256" key="3">
    <source>
        <dbReference type="ARBA" id="ARBA00006646"/>
    </source>
</evidence>
<evidence type="ECO:0000256" key="4">
    <source>
        <dbReference type="ARBA" id="ARBA00022670"/>
    </source>
</evidence>
<dbReference type="PANTHER" id="PTHR21666:SF292">
    <property type="entry name" value="MUREIN DD-ENDOPEPTIDASE MEPM"/>
    <property type="match status" value="1"/>
</dbReference>
<comment type="similarity">
    <text evidence="3">Belongs to the peptidase M23B family.</text>
</comment>
<evidence type="ECO:0000256" key="7">
    <source>
        <dbReference type="ARBA" id="ARBA00022833"/>
    </source>
</evidence>
<dbReference type="EMBL" id="LR217715">
    <property type="protein sequence ID" value="VFP83137.1"/>
    <property type="molecule type" value="Genomic_DNA"/>
</dbReference>
<dbReference type="Gene3D" id="3.10.450.350">
    <property type="match status" value="2"/>
</dbReference>
<feature type="domain" description="LysM" evidence="9">
    <location>
        <begin position="98"/>
        <end position="143"/>
    </location>
</feature>
<evidence type="ECO:0000256" key="8">
    <source>
        <dbReference type="ARBA" id="ARBA00023049"/>
    </source>
</evidence>
<evidence type="ECO:0000313" key="11">
    <source>
        <dbReference type="Proteomes" id="UP000294368"/>
    </source>
</evidence>
<evidence type="ECO:0000259" key="9">
    <source>
        <dbReference type="PROSITE" id="PS51782"/>
    </source>
</evidence>
<dbReference type="GO" id="GO:0006508">
    <property type="term" value="P:proteolysis"/>
    <property type="evidence" value="ECO:0007669"/>
    <property type="project" value="UniProtKB-KW"/>
</dbReference>
<dbReference type="InterPro" id="IPR050570">
    <property type="entry name" value="Cell_wall_metabolism_enzyme"/>
</dbReference>
<dbReference type="CDD" id="cd12797">
    <property type="entry name" value="M23_peptidase"/>
    <property type="match status" value="1"/>
</dbReference>
<dbReference type="PANTHER" id="PTHR21666">
    <property type="entry name" value="PEPTIDASE-RELATED"/>
    <property type="match status" value="1"/>
</dbReference>
<dbReference type="Pfam" id="PF01551">
    <property type="entry name" value="Peptidase_M23"/>
    <property type="match status" value="1"/>
</dbReference>
<comment type="subcellular location">
    <subcellularLocation>
        <location evidence="2">Cell membrane</location>
        <topology evidence="2">Single-pass membrane protein</topology>
    </subcellularLocation>
</comment>
<evidence type="ECO:0000256" key="5">
    <source>
        <dbReference type="ARBA" id="ARBA00022723"/>
    </source>
</evidence>
<dbReference type="NCBIfam" id="NF008652">
    <property type="entry name" value="PRK11649.1"/>
    <property type="match status" value="1"/>
</dbReference>
<dbReference type="InterPro" id="IPR011055">
    <property type="entry name" value="Dup_hybrid_motif"/>
</dbReference>
<evidence type="ECO:0000256" key="1">
    <source>
        <dbReference type="ARBA" id="ARBA00001947"/>
    </source>
</evidence>